<feature type="transmembrane region" description="Helical" evidence="2">
    <location>
        <begin position="69"/>
        <end position="89"/>
    </location>
</feature>
<gene>
    <name evidence="3" type="ORF">KOI35_15845</name>
</gene>
<keyword evidence="2" id="KW-1133">Transmembrane helix</keyword>
<keyword evidence="2" id="KW-0812">Transmembrane</keyword>
<proteinExistence type="predicted"/>
<evidence type="ECO:0000313" key="4">
    <source>
        <dbReference type="Proteomes" id="UP001519654"/>
    </source>
</evidence>
<dbReference type="Proteomes" id="UP001519654">
    <property type="component" value="Unassembled WGS sequence"/>
</dbReference>
<evidence type="ECO:0000256" key="2">
    <source>
        <dbReference type="SAM" id="Phobius"/>
    </source>
</evidence>
<dbReference type="RefSeq" id="WP_215788205.1">
    <property type="nucleotide sequence ID" value="NZ_JAHKKG010000005.1"/>
</dbReference>
<feature type="transmembrane region" description="Helical" evidence="2">
    <location>
        <begin position="5"/>
        <end position="25"/>
    </location>
</feature>
<evidence type="ECO:0000313" key="3">
    <source>
        <dbReference type="EMBL" id="MBU2664976.1"/>
    </source>
</evidence>
<feature type="compositionally biased region" description="Pro residues" evidence="1">
    <location>
        <begin position="173"/>
        <end position="209"/>
    </location>
</feature>
<sequence>MRRSVWLVGGPAVLVLLSSFLPWWSITKRSWVTETVTAWQASTRWTVAIALCLVAALVWLGARRFRNPVPTALWLTTLAMVGFSIYLTLDQRADVSHKPLPSQVGAPTMELVMPNGLTTIAFADLRDVRITRDDLREYNIGEVVTGPARGYHAGLTAMILLGLSLIVVEFRRPPTPPTGPPPTGPPPTGPPSAGPSSSGPPPSSGSPEA</sequence>
<keyword evidence="4" id="KW-1185">Reference proteome</keyword>
<protein>
    <submittedName>
        <fullName evidence="3">Uncharacterized protein</fullName>
    </submittedName>
</protein>
<organism evidence="3 4">
    <name type="scientific">Paractinoplanes bogorensis</name>
    <dbReference type="NCBI Taxonomy" id="1610840"/>
    <lineage>
        <taxon>Bacteria</taxon>
        <taxon>Bacillati</taxon>
        <taxon>Actinomycetota</taxon>
        <taxon>Actinomycetes</taxon>
        <taxon>Micromonosporales</taxon>
        <taxon>Micromonosporaceae</taxon>
        <taxon>Paractinoplanes</taxon>
    </lineage>
</organism>
<feature type="transmembrane region" description="Helical" evidence="2">
    <location>
        <begin position="150"/>
        <end position="168"/>
    </location>
</feature>
<dbReference type="EMBL" id="JAHKKG010000005">
    <property type="protein sequence ID" value="MBU2664976.1"/>
    <property type="molecule type" value="Genomic_DNA"/>
</dbReference>
<feature type="transmembrane region" description="Helical" evidence="2">
    <location>
        <begin position="45"/>
        <end position="62"/>
    </location>
</feature>
<evidence type="ECO:0000256" key="1">
    <source>
        <dbReference type="SAM" id="MobiDB-lite"/>
    </source>
</evidence>
<accession>A0ABS5YND5</accession>
<keyword evidence="2" id="KW-0472">Membrane</keyword>
<feature type="region of interest" description="Disordered" evidence="1">
    <location>
        <begin position="171"/>
        <end position="209"/>
    </location>
</feature>
<reference evidence="3 4" key="1">
    <citation type="submission" date="2021-06" db="EMBL/GenBank/DDBJ databases">
        <title>Actinoplanes lichenicola sp. nov., and Actinoplanes ovalisporus sp. nov., isolated from lichen in Thailand.</title>
        <authorList>
            <person name="Saeng-In P."/>
            <person name="Kanchanasin P."/>
            <person name="Yuki M."/>
            <person name="Kudo T."/>
            <person name="Ohkuma M."/>
            <person name="Phongsopitanun W."/>
            <person name="Tanasupawat S."/>
        </authorList>
    </citation>
    <scope>NUCLEOTIDE SEQUENCE [LARGE SCALE GENOMIC DNA]</scope>
    <source>
        <strain evidence="3 4">NBRC 110975</strain>
    </source>
</reference>
<name>A0ABS5YND5_9ACTN</name>
<comment type="caution">
    <text evidence="3">The sequence shown here is derived from an EMBL/GenBank/DDBJ whole genome shotgun (WGS) entry which is preliminary data.</text>
</comment>